<dbReference type="RefSeq" id="WP_028975600.1">
    <property type="nucleotide sequence ID" value="NZ_AP021853.1"/>
</dbReference>
<sequence>MKTLYIVRHGETLLNLLNRSQGWADSPLTQKGTDQAIDLGNRFGKAGIHFDSAFCSDTGRARQTVQQILMSSNNTTARVQENIHLREASFGRFEGADNDEMWAQGGAAVGETGMSRKSSIGRKIKALSGIKRLDTIHYAEDYTDVQKRIKSFQETLCHTHASNILIVTHSLYICCLVYTLIDDQQVIDKVPNCSVTKLTLENNKFQLGYIGRTNQF</sequence>
<dbReference type="STRING" id="1449983.GCA_000647835_01101"/>
<keyword evidence="1" id="KW-0378">Hydrolase</keyword>
<evidence type="ECO:0000256" key="3">
    <source>
        <dbReference type="PIRSR" id="PIRSR613078-2"/>
    </source>
</evidence>
<dbReference type="PANTHER" id="PTHR46517">
    <property type="entry name" value="FRUCTOSE-2,6-BISPHOSPHATASE TIGAR"/>
    <property type="match status" value="1"/>
</dbReference>
<dbReference type="CDD" id="cd07067">
    <property type="entry name" value="HP_PGM_like"/>
    <property type="match status" value="1"/>
</dbReference>
<reference evidence="5 6" key="1">
    <citation type="submission" date="2018-01" db="EMBL/GenBank/DDBJ databases">
        <title>Complete genome sequencing of Sporolactobacillus terrae DLG3.</title>
        <authorList>
            <person name="Nam Y.-D."/>
            <person name="Kang J."/>
            <person name="Chung W.-H."/>
        </authorList>
    </citation>
    <scope>NUCLEOTIDE SEQUENCE [LARGE SCALE GENOMIC DNA]</scope>
    <source>
        <strain evidence="5 6">DLG3</strain>
    </source>
</reference>
<dbReference type="AlphaFoldDB" id="A0A410D919"/>
<protein>
    <submittedName>
        <fullName evidence="5">Histidine phosphatase family protein</fullName>
    </submittedName>
    <submittedName>
        <fullName evidence="4">Phosphoglycerate mutase</fullName>
    </submittedName>
</protein>
<dbReference type="SMART" id="SM00855">
    <property type="entry name" value="PGAM"/>
    <property type="match status" value="1"/>
</dbReference>
<feature type="binding site" evidence="3">
    <location>
        <begin position="8"/>
        <end position="15"/>
    </location>
    <ligand>
        <name>substrate</name>
    </ligand>
</feature>
<dbReference type="InterPro" id="IPR001345">
    <property type="entry name" value="PG/BPGM_mutase_AS"/>
</dbReference>
<evidence type="ECO:0000256" key="2">
    <source>
        <dbReference type="PIRSR" id="PIRSR613078-1"/>
    </source>
</evidence>
<evidence type="ECO:0000313" key="4">
    <source>
        <dbReference type="EMBL" id="BBN98896.1"/>
    </source>
</evidence>
<dbReference type="GO" id="GO:0045820">
    <property type="term" value="P:negative regulation of glycolytic process"/>
    <property type="evidence" value="ECO:0007669"/>
    <property type="project" value="TreeGrafter"/>
</dbReference>
<dbReference type="GO" id="GO:0004331">
    <property type="term" value="F:fructose-2,6-bisphosphate 2-phosphatase activity"/>
    <property type="evidence" value="ECO:0007669"/>
    <property type="project" value="TreeGrafter"/>
</dbReference>
<dbReference type="Gene3D" id="3.40.50.1240">
    <property type="entry name" value="Phosphoglycerate mutase-like"/>
    <property type="match status" value="1"/>
</dbReference>
<reference evidence="4 7" key="2">
    <citation type="submission" date="2019-09" db="EMBL/GenBank/DDBJ databases">
        <title>Complete genome sequence of Sporolactobacillus terrae 70-3.</title>
        <authorList>
            <person name="Tanaka N."/>
            <person name="Shiwa Y."/>
            <person name="Fujita N."/>
            <person name="Tanasupawat S."/>
        </authorList>
    </citation>
    <scope>NUCLEOTIDE SEQUENCE [LARGE SCALE GENOMIC DNA]</scope>
    <source>
        <strain evidence="4 7">70-3</strain>
    </source>
</reference>
<dbReference type="SUPFAM" id="SSF53254">
    <property type="entry name" value="Phosphoglycerate mutase-like"/>
    <property type="match status" value="1"/>
</dbReference>
<dbReference type="EMBL" id="CP025688">
    <property type="protein sequence ID" value="QAA22576.1"/>
    <property type="molecule type" value="Genomic_DNA"/>
</dbReference>
<evidence type="ECO:0000313" key="6">
    <source>
        <dbReference type="Proteomes" id="UP000285882"/>
    </source>
</evidence>
<dbReference type="EMBL" id="AP021853">
    <property type="protein sequence ID" value="BBN98896.1"/>
    <property type="molecule type" value="Genomic_DNA"/>
</dbReference>
<gene>
    <name evidence="5" type="ORF">C0674_08015</name>
    <name evidence="4" type="ORF">St703_16010</name>
</gene>
<dbReference type="InterPro" id="IPR051695">
    <property type="entry name" value="Phosphoglycerate_Mutase"/>
</dbReference>
<dbReference type="InterPro" id="IPR029033">
    <property type="entry name" value="His_PPase_superfam"/>
</dbReference>
<dbReference type="GO" id="GO:0005829">
    <property type="term" value="C:cytosol"/>
    <property type="evidence" value="ECO:0007669"/>
    <property type="project" value="TreeGrafter"/>
</dbReference>
<feature type="binding site" evidence="3">
    <location>
        <position position="60"/>
    </location>
    <ligand>
        <name>substrate</name>
    </ligand>
</feature>
<accession>A0A410D919</accession>
<evidence type="ECO:0000313" key="5">
    <source>
        <dbReference type="EMBL" id="QAA22576.1"/>
    </source>
</evidence>
<dbReference type="InterPro" id="IPR013078">
    <property type="entry name" value="His_Pase_superF_clade-1"/>
</dbReference>
<name>A0A410D919_9BACL</name>
<dbReference type="PANTHER" id="PTHR46517:SF1">
    <property type="entry name" value="FRUCTOSE-2,6-BISPHOSPHATASE TIGAR"/>
    <property type="match status" value="1"/>
</dbReference>
<dbReference type="GO" id="GO:0043456">
    <property type="term" value="P:regulation of pentose-phosphate shunt"/>
    <property type="evidence" value="ECO:0007669"/>
    <property type="project" value="TreeGrafter"/>
</dbReference>
<keyword evidence="6" id="KW-1185">Reference proteome</keyword>
<dbReference type="Pfam" id="PF00300">
    <property type="entry name" value="His_Phos_1"/>
    <property type="match status" value="1"/>
</dbReference>
<dbReference type="PIRSF" id="PIRSF000709">
    <property type="entry name" value="6PFK_2-Ptase"/>
    <property type="match status" value="1"/>
</dbReference>
<dbReference type="PROSITE" id="PS00175">
    <property type="entry name" value="PG_MUTASE"/>
    <property type="match status" value="1"/>
</dbReference>
<dbReference type="Proteomes" id="UP000285882">
    <property type="component" value="Chromosome"/>
</dbReference>
<proteinExistence type="predicted"/>
<dbReference type="Proteomes" id="UP000326951">
    <property type="component" value="Chromosome"/>
</dbReference>
<feature type="active site" description="Tele-phosphohistidine intermediate" evidence="2">
    <location>
        <position position="9"/>
    </location>
</feature>
<evidence type="ECO:0000313" key="7">
    <source>
        <dbReference type="Proteomes" id="UP000326951"/>
    </source>
</evidence>
<evidence type="ECO:0000256" key="1">
    <source>
        <dbReference type="ARBA" id="ARBA00022801"/>
    </source>
</evidence>
<feature type="active site" description="Proton donor/acceptor" evidence="2">
    <location>
        <position position="87"/>
    </location>
</feature>
<organism evidence="4 7">
    <name type="scientific">Sporolactobacillus terrae</name>
    <dbReference type="NCBI Taxonomy" id="269673"/>
    <lineage>
        <taxon>Bacteria</taxon>
        <taxon>Bacillati</taxon>
        <taxon>Bacillota</taxon>
        <taxon>Bacilli</taxon>
        <taxon>Bacillales</taxon>
        <taxon>Sporolactobacillaceae</taxon>
        <taxon>Sporolactobacillus</taxon>
    </lineage>
</organism>